<name>A0A2S7TY20_9BACT</name>
<gene>
    <name evidence="1" type="ORF">BSZ32_03420</name>
</gene>
<keyword evidence="2" id="KW-1185">Reference proteome</keyword>
<dbReference type="EMBL" id="MQWA01000001">
    <property type="protein sequence ID" value="PQJ27639.1"/>
    <property type="molecule type" value="Genomic_DNA"/>
</dbReference>
<organism evidence="1 2">
    <name type="scientific">Rubritalea profundi</name>
    <dbReference type="NCBI Taxonomy" id="1658618"/>
    <lineage>
        <taxon>Bacteria</taxon>
        <taxon>Pseudomonadati</taxon>
        <taxon>Verrucomicrobiota</taxon>
        <taxon>Verrucomicrobiia</taxon>
        <taxon>Verrucomicrobiales</taxon>
        <taxon>Rubritaleaceae</taxon>
        <taxon>Rubritalea</taxon>
    </lineage>
</organism>
<protein>
    <submittedName>
        <fullName evidence="1">Uncharacterized protein</fullName>
    </submittedName>
</protein>
<proteinExistence type="predicted"/>
<evidence type="ECO:0000313" key="2">
    <source>
        <dbReference type="Proteomes" id="UP000239907"/>
    </source>
</evidence>
<dbReference type="Proteomes" id="UP000239907">
    <property type="component" value="Unassembled WGS sequence"/>
</dbReference>
<accession>A0A2S7TY20</accession>
<dbReference type="AlphaFoldDB" id="A0A2S7TY20"/>
<reference evidence="1 2" key="1">
    <citation type="submission" date="2016-12" db="EMBL/GenBank/DDBJ databases">
        <title>Study of bacterial adaptation to deep sea.</title>
        <authorList>
            <person name="Song J."/>
            <person name="Yoshizawa S."/>
            <person name="Kogure K."/>
        </authorList>
    </citation>
    <scope>NUCLEOTIDE SEQUENCE [LARGE SCALE GENOMIC DNA]</scope>
    <source>
        <strain evidence="1 2">SAORIC-165</strain>
    </source>
</reference>
<evidence type="ECO:0000313" key="1">
    <source>
        <dbReference type="EMBL" id="PQJ27639.1"/>
    </source>
</evidence>
<sequence length="94" mass="10676">MVSGLTDEPVNKIRHHLTHQSPSSTIFLYNSEFQKNQMPFSCNRTVVRIVWLRGRVGVLGFWSAVGLTPLLGMDLARHMGVELESRLQMKSLSH</sequence>
<comment type="caution">
    <text evidence="1">The sequence shown here is derived from an EMBL/GenBank/DDBJ whole genome shotgun (WGS) entry which is preliminary data.</text>
</comment>